<proteinExistence type="predicted"/>
<dbReference type="GeneID" id="24851468"/>
<evidence type="ECO:0000313" key="2">
    <source>
        <dbReference type="EMBL" id="AKB40747.1"/>
    </source>
</evidence>
<dbReference type="Proteomes" id="UP000033058">
    <property type="component" value="Chromosome"/>
</dbReference>
<name>A0A0E3PYP4_METMZ</name>
<evidence type="ECO:0000256" key="1">
    <source>
        <dbReference type="SAM" id="Phobius"/>
    </source>
</evidence>
<organism evidence="2 3">
    <name type="scientific">Methanosarcina mazei WWM610</name>
    <dbReference type="NCBI Taxonomy" id="1434117"/>
    <lineage>
        <taxon>Archaea</taxon>
        <taxon>Methanobacteriati</taxon>
        <taxon>Methanobacteriota</taxon>
        <taxon>Stenosarchaea group</taxon>
        <taxon>Methanomicrobia</taxon>
        <taxon>Methanosarcinales</taxon>
        <taxon>Methanosarcinaceae</taxon>
        <taxon>Methanosarcina</taxon>
    </lineage>
</organism>
<dbReference type="HOGENOM" id="CLU_119367_0_0_2"/>
<sequence>MKINSALALTSAVFLTAWVAGFVSVIFHFIPVTIPDPAIRYLPAYDLLFIAIIELLSIISFSGSVLFLLEARKILARWYLAAPLCISLALLVIANLLICFNGNTLLGGPISTSETLWLVLLALLSPGSLLLFLTSYGQDSLTELYIVVTSATSIFSAIFLFSVLKGLSSPGSVQSIMLPLAFYLSILLPATGICYLSKATMYGVTDNEDEDGGGDKDY</sequence>
<dbReference type="AlphaFoldDB" id="A0A0E3PYP4"/>
<gene>
    <name evidence="2" type="ORF">MSMAW_1756</name>
</gene>
<feature type="transmembrane region" description="Helical" evidence="1">
    <location>
        <begin position="7"/>
        <end position="27"/>
    </location>
</feature>
<keyword evidence="1" id="KW-0812">Transmembrane</keyword>
<protein>
    <submittedName>
        <fullName evidence="2">Uncharacterized protein</fullName>
    </submittedName>
</protein>
<feature type="transmembrane region" description="Helical" evidence="1">
    <location>
        <begin position="176"/>
        <end position="196"/>
    </location>
</feature>
<dbReference type="PATRIC" id="fig|1434117.4.peg.2235"/>
<keyword evidence="1" id="KW-0472">Membrane</keyword>
<dbReference type="RefSeq" id="WP_011034782.1">
    <property type="nucleotide sequence ID" value="NZ_CP009509.1"/>
</dbReference>
<feature type="transmembrane region" description="Helical" evidence="1">
    <location>
        <begin position="145"/>
        <end position="164"/>
    </location>
</feature>
<evidence type="ECO:0000313" key="3">
    <source>
        <dbReference type="Proteomes" id="UP000033058"/>
    </source>
</evidence>
<feature type="transmembrane region" description="Helical" evidence="1">
    <location>
        <begin position="47"/>
        <end position="69"/>
    </location>
</feature>
<feature type="transmembrane region" description="Helical" evidence="1">
    <location>
        <begin position="115"/>
        <end position="133"/>
    </location>
</feature>
<accession>A0A0E3PYP4</accession>
<dbReference type="EMBL" id="CP009509">
    <property type="protein sequence ID" value="AKB40747.1"/>
    <property type="molecule type" value="Genomic_DNA"/>
</dbReference>
<keyword evidence="1" id="KW-1133">Transmembrane helix</keyword>
<feature type="transmembrane region" description="Helical" evidence="1">
    <location>
        <begin position="81"/>
        <end position="103"/>
    </location>
</feature>
<reference evidence="2 3" key="1">
    <citation type="submission" date="2014-07" db="EMBL/GenBank/DDBJ databases">
        <title>Methanogenic archaea and the global carbon cycle.</title>
        <authorList>
            <person name="Henriksen J.R."/>
            <person name="Luke J."/>
            <person name="Reinhart S."/>
            <person name="Benedict M.N."/>
            <person name="Youngblut N.D."/>
            <person name="Metcalf M.E."/>
            <person name="Whitaker R.J."/>
            <person name="Metcalf W.W."/>
        </authorList>
    </citation>
    <scope>NUCLEOTIDE SEQUENCE [LARGE SCALE GENOMIC DNA]</scope>
    <source>
        <strain evidence="2 3">WWM610</strain>
    </source>
</reference>